<dbReference type="AlphaFoldDB" id="A0A842HDQ8"/>
<comment type="caution">
    <text evidence="3">The sequence shown here is derived from an EMBL/GenBank/DDBJ whole genome shotgun (WGS) entry which is preliminary data.</text>
</comment>
<keyword evidence="4" id="KW-1185">Reference proteome</keyword>
<feature type="chain" id="PRO_5032365521" description="LamG domain-containing protein" evidence="2">
    <location>
        <begin position="20"/>
        <end position="298"/>
    </location>
</feature>
<sequence length="298" mass="30986">MKSLPSILLVLGTALGLNAQTTPFIHYTFNDANTSTTTATNSGSSGAALNGVFVNSAGTPTALQNVTGVSGKAGDYAFNNSAATMSGAGGAVTASNLRDALSNAYGTTLVESYTISMWYYSTDVALSNSARLMAITGTANPVDIRNYISDGRVATTLGEETPNTGSGVSTPYAAVGEWLYIAVTVDLTQPSSNVKFYAGSTEDAVSLVATSSVGASNMNISSTLRIGNYIGTLSNAFEGYIDDFQLHLSTTNASGVLSQAQLENIRASAIPEPRESALIFLFGGALVAFFYKRAFCRR</sequence>
<dbReference type="Gene3D" id="2.60.120.200">
    <property type="match status" value="1"/>
</dbReference>
<dbReference type="Proteomes" id="UP000546464">
    <property type="component" value="Unassembled WGS sequence"/>
</dbReference>
<accession>A0A842HDQ8</accession>
<feature type="signal peptide" evidence="2">
    <location>
        <begin position="1"/>
        <end position="19"/>
    </location>
</feature>
<dbReference type="RefSeq" id="WP_185675160.1">
    <property type="nucleotide sequence ID" value="NZ_JACHVB010000020.1"/>
</dbReference>
<keyword evidence="1" id="KW-0472">Membrane</keyword>
<name>A0A842HDQ8_9BACT</name>
<dbReference type="InterPro" id="IPR013320">
    <property type="entry name" value="ConA-like_dom_sf"/>
</dbReference>
<dbReference type="EMBL" id="JACHVB010000020">
    <property type="protein sequence ID" value="MBC2594178.1"/>
    <property type="molecule type" value="Genomic_DNA"/>
</dbReference>
<evidence type="ECO:0000256" key="2">
    <source>
        <dbReference type="SAM" id="SignalP"/>
    </source>
</evidence>
<feature type="transmembrane region" description="Helical" evidence="1">
    <location>
        <begin position="277"/>
        <end position="295"/>
    </location>
</feature>
<keyword evidence="1" id="KW-1133">Transmembrane helix</keyword>
<keyword evidence="1" id="KW-0812">Transmembrane</keyword>
<evidence type="ECO:0000313" key="3">
    <source>
        <dbReference type="EMBL" id="MBC2594178.1"/>
    </source>
</evidence>
<dbReference type="SUPFAM" id="SSF49899">
    <property type="entry name" value="Concanavalin A-like lectins/glucanases"/>
    <property type="match status" value="1"/>
</dbReference>
<protein>
    <recommendedName>
        <fullName evidence="5">LamG domain-containing protein</fullName>
    </recommendedName>
</protein>
<reference evidence="3 4" key="1">
    <citation type="submission" date="2020-07" db="EMBL/GenBank/DDBJ databases">
        <authorList>
            <person name="Feng X."/>
        </authorList>
    </citation>
    <scope>NUCLEOTIDE SEQUENCE [LARGE SCALE GENOMIC DNA]</scope>
    <source>
        <strain evidence="3 4">JCM31066</strain>
    </source>
</reference>
<organism evidence="3 4">
    <name type="scientific">Ruficoccus amylovorans</name>
    <dbReference type="NCBI Taxonomy" id="1804625"/>
    <lineage>
        <taxon>Bacteria</taxon>
        <taxon>Pseudomonadati</taxon>
        <taxon>Verrucomicrobiota</taxon>
        <taxon>Opitutia</taxon>
        <taxon>Puniceicoccales</taxon>
        <taxon>Cerasicoccaceae</taxon>
        <taxon>Ruficoccus</taxon>
    </lineage>
</organism>
<keyword evidence="2" id="KW-0732">Signal</keyword>
<gene>
    <name evidence="3" type="ORF">H5P28_07875</name>
</gene>
<evidence type="ECO:0000256" key="1">
    <source>
        <dbReference type="SAM" id="Phobius"/>
    </source>
</evidence>
<proteinExistence type="predicted"/>
<evidence type="ECO:0000313" key="4">
    <source>
        <dbReference type="Proteomes" id="UP000546464"/>
    </source>
</evidence>
<evidence type="ECO:0008006" key="5">
    <source>
        <dbReference type="Google" id="ProtNLM"/>
    </source>
</evidence>